<dbReference type="GeneID" id="3864703"/>
<dbReference type="VEuPathDB" id="PiroplasmaDB:TA05005"/>
<accession>Q4UBR3</accession>
<dbReference type="AlphaFoldDB" id="Q4UBR3"/>
<protein>
    <submittedName>
        <fullName evidence="1">Uncharacterized protein</fullName>
    </submittedName>
</protein>
<keyword evidence="2" id="KW-1185">Reference proteome</keyword>
<dbReference type="Proteomes" id="UP000001950">
    <property type="component" value="Chromosome 3"/>
</dbReference>
<gene>
    <name evidence="1" type="ORF">TA05005</name>
</gene>
<evidence type="ECO:0000313" key="2">
    <source>
        <dbReference type="Proteomes" id="UP000001950"/>
    </source>
</evidence>
<dbReference type="KEGG" id="tan:TA05005"/>
<proteinExistence type="predicted"/>
<dbReference type="OMA" id="LMECKNT"/>
<name>Q4UBR3_THEAN</name>
<evidence type="ECO:0000313" key="1">
    <source>
        <dbReference type="EMBL" id="CAI75738.1"/>
    </source>
</evidence>
<organism evidence="1 2">
    <name type="scientific">Theileria annulata</name>
    <dbReference type="NCBI Taxonomy" id="5874"/>
    <lineage>
        <taxon>Eukaryota</taxon>
        <taxon>Sar</taxon>
        <taxon>Alveolata</taxon>
        <taxon>Apicomplexa</taxon>
        <taxon>Aconoidasida</taxon>
        <taxon>Piroplasmida</taxon>
        <taxon>Theileriidae</taxon>
        <taxon>Theileria</taxon>
    </lineage>
</organism>
<dbReference type="RefSeq" id="XP_955214.1">
    <property type="nucleotide sequence ID" value="XM_950121.1"/>
</dbReference>
<dbReference type="OrthoDB" id="361517at2759"/>
<reference evidence="1 2" key="1">
    <citation type="journal article" date="2005" name="Science">
        <title>Genome of the host-cell transforming parasite Theileria annulata compared with T. parva.</title>
        <authorList>
            <person name="Pain A."/>
            <person name="Renauld H."/>
            <person name="Berriman M."/>
            <person name="Murphy L."/>
            <person name="Yeats C.A."/>
            <person name="Weir W."/>
            <person name="Kerhornou A."/>
            <person name="Aslett M."/>
            <person name="Bishop R."/>
            <person name="Bouchier C."/>
            <person name="Cochet M."/>
            <person name="Coulson R.M.R."/>
            <person name="Cronin A."/>
            <person name="de Villiers E.P."/>
            <person name="Fraser A."/>
            <person name="Fosker N."/>
            <person name="Gardner M."/>
            <person name="Goble A."/>
            <person name="Griffiths-Jones S."/>
            <person name="Harris D.E."/>
            <person name="Katzer F."/>
            <person name="Larke N."/>
            <person name="Lord A."/>
            <person name="Maser P."/>
            <person name="McKellar S."/>
            <person name="Mooney P."/>
            <person name="Morton F."/>
            <person name="Nene V."/>
            <person name="O'Neil S."/>
            <person name="Price C."/>
            <person name="Quail M.A."/>
            <person name="Rabbinowitsch E."/>
            <person name="Rawlings N.D."/>
            <person name="Rutter S."/>
            <person name="Saunders D."/>
            <person name="Seeger K."/>
            <person name="Shah T."/>
            <person name="Squares R."/>
            <person name="Squares S."/>
            <person name="Tivey A."/>
            <person name="Walker A.R."/>
            <person name="Woodward J."/>
            <person name="Dobbelaere D.A.E."/>
            <person name="Langsley G."/>
            <person name="Rajandream M.A."/>
            <person name="McKeever D."/>
            <person name="Shiels B."/>
            <person name="Tait A."/>
            <person name="Barrell B.G."/>
            <person name="Hall N."/>
        </authorList>
    </citation>
    <scope>NUCLEOTIDE SEQUENCE [LARGE SCALE GENOMIC DNA]</scope>
    <source>
        <strain evidence="2">Ankara</strain>
    </source>
</reference>
<dbReference type="eggNOG" id="ENOG502TN2S">
    <property type="taxonomic scope" value="Eukaryota"/>
</dbReference>
<dbReference type="EMBL" id="CR940352">
    <property type="protein sequence ID" value="CAI75738.1"/>
    <property type="molecule type" value="Genomic_DNA"/>
</dbReference>
<sequence length="548" mass="62170">MKSVCEEYIRLNDVNSLFEWMNDSELNCNEFWSLVSGNSNYRTFICENVYFLYFGKLKMNLSVFQDEDLNLVATTLGPGSVYSEGKVNGVKEEFLEIKWYKRPVNFMEFYREACEGVDVDLAFGSIMQILAHSGEDFYSLLIILTGVIVRTERGTSSLITSSLVSILEYIKGRKGIRVEPLVQFLESVWETKDEQDKHGVASSSLISFSTNLISRFYASKLLQLDGDSGPLSLANLVCKHNNDIYRWVGSMSTMQSEPVCGPLDTVPLHDAVCLFVLLKDDRSNVPRVYSLKTIAFMVFKLSNVFLSNQNKLTIDSANLGLRFLEKEANCTNSESIRDINTFPWYPIGYLSALLDSESEEWKREETAEIFKAVLSQCSASVKLHILKGVVKFVKSELGTSISLMECKNTVCNINNAVNSVDSSDNVNKKSLRSSENVYDEEEYFIFVKNVLDSYFGGELVRCFGDSVLDSLSIVLNWIKFLLLSKNCLFIKKNVKICYLQILTELYSKLKEEYETLGKSSHKLHISGVSLNKLDLIKMIFTEVLDLLK</sequence>
<dbReference type="InParanoid" id="Q4UBR3"/>